<accession>A0AAU8GH17</accession>
<gene>
    <name evidence="1" type="ORF">MCIKDHBT_CDS0222</name>
</gene>
<protein>
    <submittedName>
        <fullName evidence="1">Uncharacterized protein</fullName>
    </submittedName>
</protein>
<organism evidence="1">
    <name type="scientific">Salmonella phage vB_STmST313_KE27</name>
    <dbReference type="NCBI Taxonomy" id="3161178"/>
    <lineage>
        <taxon>Viruses</taxon>
        <taxon>Duplodnaviria</taxon>
        <taxon>Heunggongvirae</taxon>
        <taxon>Uroviricota</taxon>
        <taxon>Caudoviricetes</taxon>
        <taxon>Pantevenvirales</taxon>
        <taxon>Ackermannviridae</taxon>
        <taxon>Cvivirinae</taxon>
        <taxon>Kuttervirus</taxon>
    </lineage>
</organism>
<dbReference type="EMBL" id="PP856726">
    <property type="protein sequence ID" value="XCH41163.1"/>
    <property type="molecule type" value="Genomic_DNA"/>
</dbReference>
<reference evidence="1" key="1">
    <citation type="submission" date="2024-05" db="EMBL/GenBank/DDBJ databases">
        <authorList>
            <person name="Mugo M.M."/>
            <person name="Musyoki A.M."/>
            <person name="Makumi A.M."/>
            <person name="Mutai I."/>
            <person name="Drechsel O."/>
            <person name="Kering K.K."/>
            <person name="Muturi P."/>
            <person name="Mbae C.K."/>
            <person name="Kariuki S.M."/>
        </authorList>
    </citation>
    <scope>NUCLEOTIDE SEQUENCE</scope>
</reference>
<proteinExistence type="predicted"/>
<name>A0AAU8GH17_9CAUD</name>
<sequence>MESPGLAIPVKEVAVWGFAPTTQIKVLWVYLLTLKVCTQKWPSHE</sequence>
<evidence type="ECO:0000313" key="1">
    <source>
        <dbReference type="EMBL" id="XCH41163.1"/>
    </source>
</evidence>